<dbReference type="AlphaFoldDB" id="A0A4C2A4A5"/>
<proteinExistence type="predicted"/>
<dbReference type="InterPro" id="IPR008042">
    <property type="entry name" value="Retrotrans_Pao"/>
</dbReference>
<evidence type="ECO:0000313" key="2">
    <source>
        <dbReference type="Proteomes" id="UP000299102"/>
    </source>
</evidence>
<comment type="caution">
    <text evidence="1">The sequence shown here is derived from an EMBL/GenBank/DDBJ whole genome shotgun (WGS) entry which is preliminary data.</text>
</comment>
<name>A0A4C2A4A5_EUMVA</name>
<sequence>MGERRKKLASIRIPRCISPGHTEGSYMFVDASEKSYAAAVLAYKIERTRKRSFANSRKSSRRPLKVISIPRLELKAALLSAQLSLYERQLSHYDARRAHNDLYVVRRPRAISRSIPWHRAKMKVPLTEVDVEPAEAEGLTPNHFLIGAPRRCRSGHFDDNVLHGLQTGARVSASPITSGRDSWVDVETTGGVLRRPTSKIVVLVSAEATAVPCPEVVLRTEGRMLRTAAQLI</sequence>
<dbReference type="Pfam" id="PF05380">
    <property type="entry name" value="Peptidase_A17"/>
    <property type="match status" value="1"/>
</dbReference>
<dbReference type="Proteomes" id="UP000299102">
    <property type="component" value="Unassembled WGS sequence"/>
</dbReference>
<accession>A0A4C2A4A5</accession>
<gene>
    <name evidence="1" type="ORF">EVAR_84678_1</name>
</gene>
<organism evidence="1 2">
    <name type="scientific">Eumeta variegata</name>
    <name type="common">Bagworm moth</name>
    <name type="synonym">Eumeta japonica</name>
    <dbReference type="NCBI Taxonomy" id="151549"/>
    <lineage>
        <taxon>Eukaryota</taxon>
        <taxon>Metazoa</taxon>
        <taxon>Ecdysozoa</taxon>
        <taxon>Arthropoda</taxon>
        <taxon>Hexapoda</taxon>
        <taxon>Insecta</taxon>
        <taxon>Pterygota</taxon>
        <taxon>Neoptera</taxon>
        <taxon>Endopterygota</taxon>
        <taxon>Lepidoptera</taxon>
        <taxon>Glossata</taxon>
        <taxon>Ditrysia</taxon>
        <taxon>Tineoidea</taxon>
        <taxon>Psychidae</taxon>
        <taxon>Oiketicinae</taxon>
        <taxon>Eumeta</taxon>
    </lineage>
</organism>
<keyword evidence="2" id="KW-1185">Reference proteome</keyword>
<evidence type="ECO:0000313" key="1">
    <source>
        <dbReference type="EMBL" id="GBP93727.1"/>
    </source>
</evidence>
<protein>
    <submittedName>
        <fullName evidence="1">Uncharacterized protein</fullName>
    </submittedName>
</protein>
<dbReference type="OrthoDB" id="8958038at2759"/>
<dbReference type="EMBL" id="BGZK01002410">
    <property type="protein sequence ID" value="GBP93727.1"/>
    <property type="molecule type" value="Genomic_DNA"/>
</dbReference>
<reference evidence="1 2" key="1">
    <citation type="journal article" date="2019" name="Commun. Biol.">
        <title>The bagworm genome reveals a unique fibroin gene that provides high tensile strength.</title>
        <authorList>
            <person name="Kono N."/>
            <person name="Nakamura H."/>
            <person name="Ohtoshi R."/>
            <person name="Tomita M."/>
            <person name="Numata K."/>
            <person name="Arakawa K."/>
        </authorList>
    </citation>
    <scope>NUCLEOTIDE SEQUENCE [LARGE SCALE GENOMIC DNA]</scope>
</reference>